<sequence length="381" mass="42435">MQKLITVLLLAASSSAFAQDKLYPFRIDGKFGITDTTGNEVVKPIHGRCRLLPGNHEIALYNFDDKIKDVIANAQTGQIQTFGYIVPEEVTVNKISYTAIEDKGKKYLRSEAGNKILQPKGDYYDYKNVGKYIVAKYMPPPPPAPPAPAYKVIKDSKGNPIPPPPLPPPPMRKFGEDGYALIAENDETFKPIMKGVFEKYQVLYKAGGSEPVDKPLVIEKTYAIDRDPAFYVIIFSRENTHSVYDADLKLVKKFELKKAEPGQLTEKAEEIMKVSLSEFSNSAYGTPPMAAGPSKYPTTKPAIVYPVYEVEKTADGGSRLLLKQSETDTKVLLECSKKIHWDEDDNLVTVSDPDIQFNIDPQTGKIYLPKKYWATAGLAAR</sequence>
<accession>A0ABR7TFR4</accession>
<keyword evidence="1" id="KW-0732">Signal</keyword>
<evidence type="ECO:0000313" key="2">
    <source>
        <dbReference type="EMBL" id="MBC9929221.1"/>
    </source>
</evidence>
<comment type="caution">
    <text evidence="2">The sequence shown here is derived from an EMBL/GenBank/DDBJ whole genome shotgun (WGS) entry which is preliminary data.</text>
</comment>
<name>A0ABR7TFR4_9BACT</name>
<keyword evidence="3" id="KW-1185">Reference proteome</keyword>
<evidence type="ECO:0000256" key="1">
    <source>
        <dbReference type="SAM" id="SignalP"/>
    </source>
</evidence>
<organism evidence="2 3">
    <name type="scientific">Chitinophaga qingshengii</name>
    <dbReference type="NCBI Taxonomy" id="1569794"/>
    <lineage>
        <taxon>Bacteria</taxon>
        <taxon>Pseudomonadati</taxon>
        <taxon>Bacteroidota</taxon>
        <taxon>Chitinophagia</taxon>
        <taxon>Chitinophagales</taxon>
        <taxon>Chitinophagaceae</taxon>
        <taxon>Chitinophaga</taxon>
    </lineage>
</organism>
<gene>
    <name evidence="2" type="ORF">ICL07_02480</name>
</gene>
<dbReference type="Proteomes" id="UP000659124">
    <property type="component" value="Unassembled WGS sequence"/>
</dbReference>
<proteinExistence type="predicted"/>
<dbReference type="EMBL" id="JACVFC010000001">
    <property type="protein sequence ID" value="MBC9929221.1"/>
    <property type="molecule type" value="Genomic_DNA"/>
</dbReference>
<feature type="chain" id="PRO_5047051089" description="WG repeat-containing protein" evidence="1">
    <location>
        <begin position="19"/>
        <end position="381"/>
    </location>
</feature>
<evidence type="ECO:0000313" key="3">
    <source>
        <dbReference type="Proteomes" id="UP000659124"/>
    </source>
</evidence>
<evidence type="ECO:0008006" key="4">
    <source>
        <dbReference type="Google" id="ProtNLM"/>
    </source>
</evidence>
<protein>
    <recommendedName>
        <fullName evidence="4">WG repeat-containing protein</fullName>
    </recommendedName>
</protein>
<feature type="signal peptide" evidence="1">
    <location>
        <begin position="1"/>
        <end position="18"/>
    </location>
</feature>
<reference evidence="2 3" key="1">
    <citation type="submission" date="2020-09" db="EMBL/GenBank/DDBJ databases">
        <title>Genome sequences of type strains of Chitinophaga qingshengii and Chitinophaga varians.</title>
        <authorList>
            <person name="Kittiwongwattana C."/>
        </authorList>
    </citation>
    <scope>NUCLEOTIDE SEQUENCE [LARGE SCALE GENOMIC DNA]</scope>
    <source>
        <strain evidence="2 3">JCM 30026</strain>
    </source>
</reference>
<dbReference type="RefSeq" id="WP_188086364.1">
    <property type="nucleotide sequence ID" value="NZ_JACVFC010000001.1"/>
</dbReference>